<dbReference type="EMBL" id="MU825404">
    <property type="protein sequence ID" value="KAJ7391952.1"/>
    <property type="molecule type" value="Genomic_DNA"/>
</dbReference>
<organism evidence="7 8">
    <name type="scientific">Desmophyllum pertusum</name>
    <dbReference type="NCBI Taxonomy" id="174260"/>
    <lineage>
        <taxon>Eukaryota</taxon>
        <taxon>Metazoa</taxon>
        <taxon>Cnidaria</taxon>
        <taxon>Anthozoa</taxon>
        <taxon>Hexacorallia</taxon>
        <taxon>Scleractinia</taxon>
        <taxon>Caryophylliina</taxon>
        <taxon>Caryophylliidae</taxon>
        <taxon>Desmophyllum</taxon>
    </lineage>
</organism>
<keyword evidence="3" id="KW-0963">Cytoplasm</keyword>
<feature type="domain" description="Essential protein Yae1 N-terminal" evidence="6">
    <location>
        <begin position="29"/>
        <end position="67"/>
    </location>
</feature>
<comment type="caution">
    <text evidence="7">The sequence shown here is derived from an EMBL/GenBank/DDBJ whole genome shotgun (WGS) entry which is preliminary data.</text>
</comment>
<keyword evidence="4" id="KW-0539">Nucleus</keyword>
<evidence type="ECO:0000256" key="2">
    <source>
        <dbReference type="ARBA" id="ARBA00004496"/>
    </source>
</evidence>
<reference evidence="7" key="1">
    <citation type="submission" date="2023-01" db="EMBL/GenBank/DDBJ databases">
        <title>Genome assembly of the deep-sea coral Lophelia pertusa.</title>
        <authorList>
            <person name="Herrera S."/>
            <person name="Cordes E."/>
        </authorList>
    </citation>
    <scope>NUCLEOTIDE SEQUENCE</scope>
    <source>
        <strain evidence="7">USNM1676648</strain>
        <tissue evidence="7">Polyp</tissue>
    </source>
</reference>
<evidence type="ECO:0000256" key="3">
    <source>
        <dbReference type="ARBA" id="ARBA00022490"/>
    </source>
</evidence>
<keyword evidence="8" id="KW-1185">Reference proteome</keyword>
<proteinExistence type="predicted"/>
<gene>
    <name evidence="7" type="primary">YAE1D1</name>
    <name evidence="7" type="ORF">OS493_016259</name>
</gene>
<dbReference type="InterPro" id="IPR019191">
    <property type="entry name" value="Essential_protein_Yae1_N"/>
</dbReference>
<dbReference type="Proteomes" id="UP001163046">
    <property type="component" value="Unassembled WGS sequence"/>
</dbReference>
<feature type="region of interest" description="Disordered" evidence="5">
    <location>
        <begin position="127"/>
        <end position="166"/>
    </location>
</feature>
<dbReference type="PANTHER" id="PTHR18829:SF0">
    <property type="entry name" value="PROTEIN YAE1 HOMOLOG"/>
    <property type="match status" value="1"/>
</dbReference>
<dbReference type="Pfam" id="PF09811">
    <property type="entry name" value="Yae1_N"/>
    <property type="match status" value="1"/>
</dbReference>
<sequence>MADVWEEKAEAEEADLDYRKMKQTHQVTGYREGQDSGKEAHLQQGFNQGFIYGANVSREWGKLRGVLSALTSFVSSKYVQDLNPNIAAEITELVALVNQMEKHALDAQAMQYTLENRMNQGQYSLEPLDANRQKRTNSSNTQEEQELSSAFETLHTQDRDNGTGDLRVKCETVDDGVEARRDVMDMAMPSTSSNCNSPLEASKTELNEMEKLWSRTISLADRIGLNQQKILLVKHLIIRS</sequence>
<evidence type="ECO:0000256" key="5">
    <source>
        <dbReference type="SAM" id="MobiDB-lite"/>
    </source>
</evidence>
<protein>
    <submittedName>
        <fullName evidence="7">Protein YAE1</fullName>
    </submittedName>
</protein>
<evidence type="ECO:0000313" key="8">
    <source>
        <dbReference type="Proteomes" id="UP001163046"/>
    </source>
</evidence>
<accession>A0A9X0A218</accession>
<evidence type="ECO:0000259" key="6">
    <source>
        <dbReference type="Pfam" id="PF09811"/>
    </source>
</evidence>
<evidence type="ECO:0000313" key="7">
    <source>
        <dbReference type="EMBL" id="KAJ7391952.1"/>
    </source>
</evidence>
<evidence type="ECO:0000256" key="4">
    <source>
        <dbReference type="ARBA" id="ARBA00023242"/>
    </source>
</evidence>
<dbReference type="GO" id="GO:0005634">
    <property type="term" value="C:nucleus"/>
    <property type="evidence" value="ECO:0007669"/>
    <property type="project" value="UniProtKB-SubCell"/>
</dbReference>
<dbReference type="PANTHER" id="PTHR18829">
    <property type="entry name" value="PROTEIN YAE1 HOMOLOG"/>
    <property type="match status" value="1"/>
</dbReference>
<dbReference type="OrthoDB" id="20086at2759"/>
<feature type="compositionally biased region" description="Polar residues" evidence="5">
    <location>
        <begin position="136"/>
        <end position="151"/>
    </location>
</feature>
<dbReference type="InterPro" id="IPR038881">
    <property type="entry name" value="Yae1-like"/>
</dbReference>
<dbReference type="GO" id="GO:0005737">
    <property type="term" value="C:cytoplasm"/>
    <property type="evidence" value="ECO:0007669"/>
    <property type="project" value="UniProtKB-SubCell"/>
</dbReference>
<name>A0A9X0A218_9CNID</name>
<comment type="subcellular location">
    <subcellularLocation>
        <location evidence="2">Cytoplasm</location>
    </subcellularLocation>
    <subcellularLocation>
        <location evidence="1">Nucleus</location>
    </subcellularLocation>
</comment>
<feature type="compositionally biased region" description="Basic and acidic residues" evidence="5">
    <location>
        <begin position="155"/>
        <end position="166"/>
    </location>
</feature>
<evidence type="ECO:0000256" key="1">
    <source>
        <dbReference type="ARBA" id="ARBA00004123"/>
    </source>
</evidence>
<dbReference type="AlphaFoldDB" id="A0A9X0A218"/>